<sequence length="341" mass="37450">MSELLPTETVTSWDSAVFETPPSTRIPALLTSFVGRSRELAEVQRLVCEHRLVTLTGTGGVGKTRLAAQLVGQLAENTDAAIWWVDLAPITNPDLVMMAVARTLDLRDQPGRTTIDILARYISDRPMLLVLDNCEHVSEPCMTLTVELLGACPRLRVLATSRQPLGVGGEVTWRTPSLSLSDEAVELFAQRARLARPEFTVTADNAAAVREICTRLDGVPLAIELAAARVRALSLGDIIDGLQDRFRLLTRRGNALVNRHQTLRASVDWSYALLAEPEQELLRRLAVFRGGFDLTAVHAVAGDPDAPRYQVLDTLSVLVDKSLVVAEEAGRVMRYRLLETV</sequence>
<dbReference type="PRINTS" id="PR00364">
    <property type="entry name" value="DISEASERSIST"/>
</dbReference>
<dbReference type="EMBL" id="LQPZ01000033">
    <property type="protein sequence ID" value="ORX02082.1"/>
    <property type="molecule type" value="Genomic_DNA"/>
</dbReference>
<evidence type="ECO:0000259" key="2">
    <source>
        <dbReference type="Pfam" id="PF25872"/>
    </source>
</evidence>
<name>A0A1X2EHB2_9MYCO</name>
<dbReference type="InterPro" id="IPR027417">
    <property type="entry name" value="P-loop_NTPase"/>
</dbReference>
<keyword evidence="4" id="KW-1185">Reference proteome</keyword>
<organism evidence="3 4">
    <name type="scientific">Mycolicibacillus trivialis</name>
    <dbReference type="NCBI Taxonomy" id="1798"/>
    <lineage>
        <taxon>Bacteria</taxon>
        <taxon>Bacillati</taxon>
        <taxon>Actinomycetota</taxon>
        <taxon>Actinomycetes</taxon>
        <taxon>Mycobacteriales</taxon>
        <taxon>Mycobacteriaceae</taxon>
        <taxon>Mycolicibacillus</taxon>
    </lineage>
</organism>
<feature type="domain" description="ORC1/DEAH AAA+ ATPase" evidence="1">
    <location>
        <begin position="51"/>
        <end position="149"/>
    </location>
</feature>
<dbReference type="PANTHER" id="PTHR47691:SF3">
    <property type="entry name" value="HTH-TYPE TRANSCRIPTIONAL REGULATOR RV0890C-RELATED"/>
    <property type="match status" value="1"/>
</dbReference>
<dbReference type="InterPro" id="IPR058852">
    <property type="entry name" value="HTH_77"/>
</dbReference>
<evidence type="ECO:0000313" key="3">
    <source>
        <dbReference type="EMBL" id="ORX02082.1"/>
    </source>
</evidence>
<dbReference type="Pfam" id="PF13401">
    <property type="entry name" value="AAA_22"/>
    <property type="match status" value="1"/>
</dbReference>
<gene>
    <name evidence="3" type="ORF">AWC30_12755</name>
</gene>
<dbReference type="SUPFAM" id="SSF52540">
    <property type="entry name" value="P-loop containing nucleoside triphosphate hydrolases"/>
    <property type="match status" value="1"/>
</dbReference>
<dbReference type="Gene3D" id="3.40.50.300">
    <property type="entry name" value="P-loop containing nucleotide triphosphate hydrolases"/>
    <property type="match status" value="1"/>
</dbReference>
<dbReference type="Pfam" id="PF25872">
    <property type="entry name" value="HTH_77"/>
    <property type="match status" value="1"/>
</dbReference>
<feature type="domain" description="Winged helix-turn-helix" evidence="2">
    <location>
        <begin position="274"/>
        <end position="341"/>
    </location>
</feature>
<accession>A0A1X2EHB2</accession>
<dbReference type="GO" id="GO:0043531">
    <property type="term" value="F:ADP binding"/>
    <property type="evidence" value="ECO:0007669"/>
    <property type="project" value="InterPro"/>
</dbReference>
<evidence type="ECO:0000259" key="1">
    <source>
        <dbReference type="Pfam" id="PF13401"/>
    </source>
</evidence>
<dbReference type="STRING" id="1798.AWC30_12755"/>
<dbReference type="Proteomes" id="UP000193090">
    <property type="component" value="Unassembled WGS sequence"/>
</dbReference>
<dbReference type="PANTHER" id="PTHR47691">
    <property type="entry name" value="REGULATOR-RELATED"/>
    <property type="match status" value="1"/>
</dbReference>
<evidence type="ECO:0000313" key="4">
    <source>
        <dbReference type="Proteomes" id="UP000193090"/>
    </source>
</evidence>
<dbReference type="InterPro" id="IPR049945">
    <property type="entry name" value="AAA_22"/>
</dbReference>
<reference evidence="3 4" key="1">
    <citation type="submission" date="2016-01" db="EMBL/GenBank/DDBJ databases">
        <title>The new phylogeny of the genus Mycobacterium.</title>
        <authorList>
            <person name="Tarcisio F."/>
            <person name="Conor M."/>
            <person name="Antonella G."/>
            <person name="Elisabetta G."/>
            <person name="Giulia F.S."/>
            <person name="Sara T."/>
            <person name="Anna F."/>
            <person name="Clotilde B."/>
            <person name="Roberto B."/>
            <person name="Veronica D.S."/>
            <person name="Fabio R."/>
            <person name="Monica P."/>
            <person name="Olivier J."/>
            <person name="Enrico T."/>
            <person name="Nicola S."/>
        </authorList>
    </citation>
    <scope>NUCLEOTIDE SEQUENCE [LARGE SCALE GENOMIC DNA]</scope>
    <source>
        <strain evidence="3 4">DSM 44153</strain>
    </source>
</reference>
<comment type="caution">
    <text evidence="3">The sequence shown here is derived from an EMBL/GenBank/DDBJ whole genome shotgun (WGS) entry which is preliminary data.</text>
</comment>
<protein>
    <submittedName>
        <fullName evidence="3">Uncharacterized protein</fullName>
    </submittedName>
</protein>
<proteinExistence type="predicted"/>
<dbReference type="AlphaFoldDB" id="A0A1X2EHB2"/>